<dbReference type="InterPro" id="IPR003593">
    <property type="entry name" value="AAA+_ATPase"/>
</dbReference>
<accession>A0A2K2U2C3</accession>
<dbReference type="GO" id="GO:0005886">
    <property type="term" value="C:plasma membrane"/>
    <property type="evidence" value="ECO:0007669"/>
    <property type="project" value="TreeGrafter"/>
</dbReference>
<dbReference type="GO" id="GO:0022857">
    <property type="term" value="F:transmembrane transporter activity"/>
    <property type="evidence" value="ECO:0007669"/>
    <property type="project" value="TreeGrafter"/>
</dbReference>
<dbReference type="EMBL" id="PPEL01000102">
    <property type="protein sequence ID" value="PNV64414.1"/>
    <property type="molecule type" value="Genomic_DNA"/>
</dbReference>
<evidence type="ECO:0000256" key="1">
    <source>
        <dbReference type="ARBA" id="ARBA00022741"/>
    </source>
</evidence>
<dbReference type="GO" id="GO:0005524">
    <property type="term" value="F:ATP binding"/>
    <property type="evidence" value="ECO:0007669"/>
    <property type="project" value="UniProtKB-KW"/>
</dbReference>
<keyword evidence="2" id="KW-0067">ATP-binding</keyword>
<dbReference type="Proteomes" id="UP000236488">
    <property type="component" value="Unassembled WGS sequence"/>
</dbReference>
<dbReference type="AlphaFoldDB" id="A0A2K2U2C3"/>
<feature type="domain" description="ABC transporter" evidence="4">
    <location>
        <begin position="111"/>
        <end position="337"/>
    </location>
</feature>
<sequence length="349" mass="36840">MERGRIARRWTGAEFAALPADALCDLGLRVRRVQDAFAAAGTASASPAAEPSEAEAPAAPAISPSESETPAAPTASPSEAEVQATPAISPSEAEAPAAPTAAASQASAPALAIDDFRFAYRRGANATPALDIEHAELPQGGIVAVVGRNGAGKSTFAEALCGLNRCGGRLTVGGRAHGRKRRTRASFMVMQDVNHQLFAESVLDEVQLSLAEEDEARAHELLRALDLDDVADDHPLSLSGGQRQRVCVAAALASKKPLVVYDEPTSGLDLTHMRQVAALLRQVRDTGATQVVVTHDPEFILSCCSQVLEMESGRIMENYALDAAGMRRLEAFFARAQAVGGEPWEKRPM</sequence>
<name>A0A2K2U2C3_9ACTN</name>
<evidence type="ECO:0000313" key="5">
    <source>
        <dbReference type="EMBL" id="PNV64414.1"/>
    </source>
</evidence>
<comment type="caution">
    <text evidence="5">The sequence shown here is derived from an EMBL/GenBank/DDBJ whole genome shotgun (WGS) entry which is preliminary data.</text>
</comment>
<dbReference type="InterPro" id="IPR003439">
    <property type="entry name" value="ABC_transporter-like_ATP-bd"/>
</dbReference>
<dbReference type="GO" id="GO:0016887">
    <property type="term" value="F:ATP hydrolysis activity"/>
    <property type="evidence" value="ECO:0007669"/>
    <property type="project" value="InterPro"/>
</dbReference>
<dbReference type="PROSITE" id="PS50893">
    <property type="entry name" value="ABC_TRANSPORTER_2"/>
    <property type="match status" value="1"/>
</dbReference>
<dbReference type="PROSITE" id="PS00211">
    <property type="entry name" value="ABC_TRANSPORTER_1"/>
    <property type="match status" value="1"/>
</dbReference>
<evidence type="ECO:0000313" key="6">
    <source>
        <dbReference type="Proteomes" id="UP000236488"/>
    </source>
</evidence>
<evidence type="ECO:0000256" key="2">
    <source>
        <dbReference type="ARBA" id="ARBA00022840"/>
    </source>
</evidence>
<dbReference type="InterPro" id="IPR015854">
    <property type="entry name" value="ABC_transpr_LolD-like"/>
</dbReference>
<dbReference type="SMART" id="SM00382">
    <property type="entry name" value="AAA"/>
    <property type="match status" value="1"/>
</dbReference>
<keyword evidence="1" id="KW-0547">Nucleotide-binding</keyword>
<gene>
    <name evidence="5" type="ORF">C2L80_12105</name>
</gene>
<dbReference type="PANTHER" id="PTHR24220">
    <property type="entry name" value="IMPORT ATP-BINDING PROTEIN"/>
    <property type="match status" value="1"/>
</dbReference>
<protein>
    <recommendedName>
        <fullName evidence="4">ABC transporter domain-containing protein</fullName>
    </recommendedName>
</protein>
<organism evidence="5 6">
    <name type="scientific">Rubneribacter badeniensis</name>
    <dbReference type="NCBI Taxonomy" id="2070688"/>
    <lineage>
        <taxon>Bacteria</taxon>
        <taxon>Bacillati</taxon>
        <taxon>Actinomycetota</taxon>
        <taxon>Coriobacteriia</taxon>
        <taxon>Eggerthellales</taxon>
        <taxon>Eggerthellaceae</taxon>
        <taxon>Rubneribacter</taxon>
    </lineage>
</organism>
<evidence type="ECO:0000259" key="4">
    <source>
        <dbReference type="PROSITE" id="PS50893"/>
    </source>
</evidence>
<dbReference type="InterPro" id="IPR027417">
    <property type="entry name" value="P-loop_NTPase"/>
</dbReference>
<dbReference type="SUPFAM" id="SSF52540">
    <property type="entry name" value="P-loop containing nucleoside triphosphate hydrolases"/>
    <property type="match status" value="1"/>
</dbReference>
<proteinExistence type="predicted"/>
<dbReference type="Gene3D" id="3.40.50.300">
    <property type="entry name" value="P-loop containing nucleotide triphosphate hydrolases"/>
    <property type="match status" value="1"/>
</dbReference>
<dbReference type="InterPro" id="IPR017871">
    <property type="entry name" value="ABC_transporter-like_CS"/>
</dbReference>
<feature type="region of interest" description="Disordered" evidence="3">
    <location>
        <begin position="42"/>
        <end position="106"/>
    </location>
</feature>
<evidence type="ECO:0000256" key="3">
    <source>
        <dbReference type="SAM" id="MobiDB-lite"/>
    </source>
</evidence>
<reference evidence="5 6" key="1">
    <citation type="journal article" date="2018" name="Int. J. Syst. Evol. Microbiol.">
        <title>Rubneribacter badeniensis gen. nov., sp. nov. and Enteroscipio rubneri gen. nov., sp. nov., new members of the Eggerthellaceae isolated from human faeces.</title>
        <authorList>
            <person name="Danylec N."/>
            <person name="Gobl A."/>
            <person name="Stoll D.A."/>
            <person name="Hetzer B."/>
            <person name="Kulling S.E."/>
            <person name="Huch M."/>
        </authorList>
    </citation>
    <scope>NUCLEOTIDE SEQUENCE [LARGE SCALE GENOMIC DNA]</scope>
    <source>
        <strain evidence="5 6">ResAG-85</strain>
    </source>
</reference>
<keyword evidence="6" id="KW-1185">Reference proteome</keyword>
<dbReference type="Pfam" id="PF00005">
    <property type="entry name" value="ABC_tran"/>
    <property type="match status" value="1"/>
</dbReference>